<accession>K0SRY9</accession>
<reference evidence="2 3" key="1">
    <citation type="journal article" date="2012" name="Genome Biol.">
        <title>Genome and low-iron response of an oceanic diatom adapted to chronic iron limitation.</title>
        <authorList>
            <person name="Lommer M."/>
            <person name="Specht M."/>
            <person name="Roy A.S."/>
            <person name="Kraemer L."/>
            <person name="Andreson R."/>
            <person name="Gutowska M.A."/>
            <person name="Wolf J."/>
            <person name="Bergner S.V."/>
            <person name="Schilhabel M.B."/>
            <person name="Klostermeier U.C."/>
            <person name="Beiko R.G."/>
            <person name="Rosenstiel P."/>
            <person name="Hippler M."/>
            <person name="Laroche J."/>
        </authorList>
    </citation>
    <scope>NUCLEOTIDE SEQUENCE [LARGE SCALE GENOMIC DNA]</scope>
    <source>
        <strain evidence="2 3">CCMP1005</strain>
    </source>
</reference>
<sequence>RSVSPGGTAAGSAVEARRTSERRVSWAQSLVDAIHTRPRTLRVDVPSLFYSKADERRFRQEASSPHGLDHDEFNPGLHGNQDPDCEVGHRPLWSAQRGDRAPYSISKAVVIFGSQTRTYGSGCVVADLEDARPDSTSSSSGGSPRDIFSFDDAAFWNGQLTWS</sequence>
<organism evidence="2 3">
    <name type="scientific">Thalassiosira oceanica</name>
    <name type="common">Marine diatom</name>
    <dbReference type="NCBI Taxonomy" id="159749"/>
    <lineage>
        <taxon>Eukaryota</taxon>
        <taxon>Sar</taxon>
        <taxon>Stramenopiles</taxon>
        <taxon>Ochrophyta</taxon>
        <taxon>Bacillariophyta</taxon>
        <taxon>Coscinodiscophyceae</taxon>
        <taxon>Thalassiosirophycidae</taxon>
        <taxon>Thalassiosirales</taxon>
        <taxon>Thalassiosiraceae</taxon>
        <taxon>Thalassiosira</taxon>
    </lineage>
</organism>
<dbReference type="AlphaFoldDB" id="K0SRY9"/>
<feature type="region of interest" description="Disordered" evidence="1">
    <location>
        <begin position="1"/>
        <end position="22"/>
    </location>
</feature>
<dbReference type="EMBL" id="AGNL01020412">
    <property type="protein sequence ID" value="EJK61087.1"/>
    <property type="molecule type" value="Genomic_DNA"/>
</dbReference>
<protein>
    <submittedName>
        <fullName evidence="2">Uncharacterized protein</fullName>
    </submittedName>
</protein>
<evidence type="ECO:0000313" key="3">
    <source>
        <dbReference type="Proteomes" id="UP000266841"/>
    </source>
</evidence>
<evidence type="ECO:0000313" key="2">
    <source>
        <dbReference type="EMBL" id="EJK61087.1"/>
    </source>
</evidence>
<dbReference type="eggNOG" id="ENOG502QZ29">
    <property type="taxonomic scope" value="Eukaryota"/>
</dbReference>
<evidence type="ECO:0000256" key="1">
    <source>
        <dbReference type="SAM" id="MobiDB-lite"/>
    </source>
</evidence>
<gene>
    <name evidence="2" type="ORF">THAOC_18476</name>
</gene>
<keyword evidence="3" id="KW-1185">Reference proteome</keyword>
<proteinExistence type="predicted"/>
<dbReference type="Proteomes" id="UP000266841">
    <property type="component" value="Unassembled WGS sequence"/>
</dbReference>
<dbReference type="OrthoDB" id="10608538at2759"/>
<comment type="caution">
    <text evidence="2">The sequence shown here is derived from an EMBL/GenBank/DDBJ whole genome shotgun (WGS) entry which is preliminary data.</text>
</comment>
<name>K0SRY9_THAOC</name>
<feature type="region of interest" description="Disordered" evidence="1">
    <location>
        <begin position="59"/>
        <end position="90"/>
    </location>
</feature>
<feature type="non-terminal residue" evidence="2">
    <location>
        <position position="1"/>
    </location>
</feature>